<evidence type="ECO:0000256" key="10">
    <source>
        <dbReference type="ARBA" id="ARBA00046835"/>
    </source>
</evidence>
<dbReference type="GO" id="GO:0043190">
    <property type="term" value="C:ATP-binding cassette (ABC) transporter complex"/>
    <property type="evidence" value="ECO:0007669"/>
    <property type="project" value="InterPro"/>
</dbReference>
<comment type="subcellular location">
    <subcellularLocation>
        <location evidence="1">Cell inner membrane</location>
        <topology evidence="1">Multi-pass membrane protein</topology>
    </subcellularLocation>
    <subcellularLocation>
        <location evidence="11">Cell membrane</location>
        <topology evidence="11">Multi-pass membrane protein</topology>
    </subcellularLocation>
</comment>
<evidence type="ECO:0000259" key="12">
    <source>
        <dbReference type="PROSITE" id="PS50928"/>
    </source>
</evidence>
<evidence type="ECO:0000256" key="4">
    <source>
        <dbReference type="ARBA" id="ARBA00022475"/>
    </source>
</evidence>
<dbReference type="InterPro" id="IPR051322">
    <property type="entry name" value="AA_ABC_Transporter_Permease"/>
</dbReference>
<evidence type="ECO:0000256" key="1">
    <source>
        <dbReference type="ARBA" id="ARBA00004429"/>
    </source>
</evidence>
<evidence type="ECO:0000256" key="5">
    <source>
        <dbReference type="ARBA" id="ARBA00022519"/>
    </source>
</evidence>
<evidence type="ECO:0000256" key="9">
    <source>
        <dbReference type="ARBA" id="ARBA00039779"/>
    </source>
</evidence>
<dbReference type="GO" id="GO:0006865">
    <property type="term" value="P:amino acid transport"/>
    <property type="evidence" value="ECO:0007669"/>
    <property type="project" value="TreeGrafter"/>
</dbReference>
<feature type="transmembrane region" description="Helical" evidence="11">
    <location>
        <begin position="174"/>
        <end position="193"/>
    </location>
</feature>
<accession>A0A356LII9</accession>
<dbReference type="SUPFAM" id="SSF161098">
    <property type="entry name" value="MetI-like"/>
    <property type="match status" value="1"/>
</dbReference>
<gene>
    <name evidence="13" type="ORF">DD666_15540</name>
</gene>
<dbReference type="InterPro" id="IPR000515">
    <property type="entry name" value="MetI-like"/>
</dbReference>
<sequence>MIESLNNFLTILNDYWKPLLFWDGTAFSGLAVTLWVLVLSLVLGLVLAIPMSVGRVSKNRWIAWPIWFFSYVFRGTPLYVQILLIYSGVIGLQVVRDTPLLHAFFMSGYNCLVLALMLNTLAYTTEIFAGYIKNSAHGELDAARAFGMSRYKMYTRVILPSALRRALPAYSNEVILMLHATSLAFTATVPDILKVARDANAATYLTFAAYGTAAVLYMCVSFVLVALFRRLEKRTLGFLGHSQH</sequence>
<dbReference type="Pfam" id="PF00528">
    <property type="entry name" value="BPD_transp_1"/>
    <property type="match status" value="1"/>
</dbReference>
<comment type="subunit">
    <text evidence="10">The HisPMQJ complex is composed of two ATP-binding proteins (HisP), two transmembrane proteins (HisM and HisQ) and a solute-binding protein (HisJ). The HisPMQ-ArgT complex is composed of two ATP-binding proteins (HisP), two transmembrane proteins (HisM and HisQ) and a solute-binding protein (ArgT).</text>
</comment>
<name>A0A356LII9_9BURK</name>
<dbReference type="EMBL" id="DOEK01000030">
    <property type="protein sequence ID" value="HBP30820.1"/>
    <property type="molecule type" value="Genomic_DNA"/>
</dbReference>
<evidence type="ECO:0000256" key="2">
    <source>
        <dbReference type="ARBA" id="ARBA00010072"/>
    </source>
</evidence>
<keyword evidence="6 11" id="KW-0812">Transmembrane</keyword>
<evidence type="ECO:0000256" key="3">
    <source>
        <dbReference type="ARBA" id="ARBA00022448"/>
    </source>
</evidence>
<dbReference type="NCBIfam" id="NF011651">
    <property type="entry name" value="PRK15069.1"/>
    <property type="match status" value="1"/>
</dbReference>
<keyword evidence="8 11" id="KW-0472">Membrane</keyword>
<dbReference type="PROSITE" id="PS50928">
    <property type="entry name" value="ABC_TM1"/>
    <property type="match status" value="1"/>
</dbReference>
<keyword evidence="7 11" id="KW-1133">Transmembrane helix</keyword>
<evidence type="ECO:0000256" key="11">
    <source>
        <dbReference type="RuleBase" id="RU363032"/>
    </source>
</evidence>
<dbReference type="NCBIfam" id="TIGR01726">
    <property type="entry name" value="HEQRo_perm_3TM"/>
    <property type="match status" value="1"/>
</dbReference>
<dbReference type="PANTHER" id="PTHR30450:SF5">
    <property type="entry name" value="HISTIDINE TRANSPORT SYSTEM PERMEASE PROTEIN HISM"/>
    <property type="match status" value="1"/>
</dbReference>
<dbReference type="InterPro" id="IPR010065">
    <property type="entry name" value="AA_ABC_transptr_permease_3TM"/>
</dbReference>
<feature type="transmembrane region" description="Helical" evidence="11">
    <location>
        <begin position="61"/>
        <end position="80"/>
    </location>
</feature>
<feature type="transmembrane region" description="Helical" evidence="11">
    <location>
        <begin position="26"/>
        <end position="49"/>
    </location>
</feature>
<evidence type="ECO:0000256" key="7">
    <source>
        <dbReference type="ARBA" id="ARBA00022989"/>
    </source>
</evidence>
<organism evidence="13 14">
    <name type="scientific">Advenella kashmirensis</name>
    <dbReference type="NCBI Taxonomy" id="310575"/>
    <lineage>
        <taxon>Bacteria</taxon>
        <taxon>Pseudomonadati</taxon>
        <taxon>Pseudomonadota</taxon>
        <taxon>Betaproteobacteria</taxon>
        <taxon>Burkholderiales</taxon>
        <taxon>Alcaligenaceae</taxon>
    </lineage>
</organism>
<dbReference type="FunFam" id="1.10.3720.10:FF:000012">
    <property type="entry name" value="Histidine ABC transporter permease HisM"/>
    <property type="match status" value="1"/>
</dbReference>
<feature type="domain" description="ABC transmembrane type-1" evidence="12">
    <location>
        <begin position="30"/>
        <end position="228"/>
    </location>
</feature>
<evidence type="ECO:0000256" key="6">
    <source>
        <dbReference type="ARBA" id="ARBA00022692"/>
    </source>
</evidence>
<dbReference type="CDD" id="cd06261">
    <property type="entry name" value="TM_PBP2"/>
    <property type="match status" value="1"/>
</dbReference>
<comment type="caution">
    <text evidence="13">The sequence shown here is derived from an EMBL/GenBank/DDBJ whole genome shotgun (WGS) entry which is preliminary data.</text>
</comment>
<dbReference type="InterPro" id="IPR035906">
    <property type="entry name" value="MetI-like_sf"/>
</dbReference>
<proteinExistence type="inferred from homology"/>
<dbReference type="GO" id="GO:0022857">
    <property type="term" value="F:transmembrane transporter activity"/>
    <property type="evidence" value="ECO:0007669"/>
    <property type="project" value="InterPro"/>
</dbReference>
<feature type="transmembrane region" description="Helical" evidence="11">
    <location>
        <begin position="205"/>
        <end position="228"/>
    </location>
</feature>
<protein>
    <recommendedName>
        <fullName evidence="9">Histidine/lysine/arginine/ornithine transport system permease protein HisM</fullName>
    </recommendedName>
</protein>
<keyword evidence="3 11" id="KW-0813">Transport</keyword>
<dbReference type="Gene3D" id="1.10.3720.10">
    <property type="entry name" value="MetI-like"/>
    <property type="match status" value="1"/>
</dbReference>
<dbReference type="AlphaFoldDB" id="A0A356LII9"/>
<reference evidence="13 14" key="1">
    <citation type="journal article" date="2018" name="Nat. Biotechnol.">
        <title>A standardized bacterial taxonomy based on genome phylogeny substantially revises the tree of life.</title>
        <authorList>
            <person name="Parks D.H."/>
            <person name="Chuvochina M."/>
            <person name="Waite D.W."/>
            <person name="Rinke C."/>
            <person name="Skarshewski A."/>
            <person name="Chaumeil P.A."/>
            <person name="Hugenholtz P."/>
        </authorList>
    </citation>
    <scope>NUCLEOTIDE SEQUENCE [LARGE SCALE GENOMIC DNA]</scope>
    <source>
        <strain evidence="13">UBA10707</strain>
    </source>
</reference>
<comment type="similarity">
    <text evidence="2">Belongs to the binding-protein-dependent transport system permease family. HisMQ subfamily.</text>
</comment>
<feature type="transmembrane region" description="Helical" evidence="11">
    <location>
        <begin position="100"/>
        <end position="123"/>
    </location>
</feature>
<dbReference type="Proteomes" id="UP000264036">
    <property type="component" value="Unassembled WGS sequence"/>
</dbReference>
<dbReference type="PANTHER" id="PTHR30450">
    <property type="entry name" value="ABC TRANSPORTER PERMEASE"/>
    <property type="match status" value="1"/>
</dbReference>
<evidence type="ECO:0000313" key="14">
    <source>
        <dbReference type="Proteomes" id="UP000264036"/>
    </source>
</evidence>
<keyword evidence="5" id="KW-0997">Cell inner membrane</keyword>
<evidence type="ECO:0000313" key="13">
    <source>
        <dbReference type="EMBL" id="HBP30820.1"/>
    </source>
</evidence>
<evidence type="ECO:0000256" key="8">
    <source>
        <dbReference type="ARBA" id="ARBA00023136"/>
    </source>
</evidence>
<keyword evidence="4" id="KW-1003">Cell membrane</keyword>